<dbReference type="PANTHER" id="PTHR40269:SF1">
    <property type="entry name" value="OUTER MEMBRANE PROTEIN"/>
    <property type="match status" value="1"/>
</dbReference>
<evidence type="ECO:0008006" key="4">
    <source>
        <dbReference type="Google" id="ProtNLM"/>
    </source>
</evidence>
<feature type="signal peptide" evidence="1">
    <location>
        <begin position="1"/>
        <end position="23"/>
    </location>
</feature>
<keyword evidence="3" id="KW-1185">Reference proteome</keyword>
<accession>A0A126V4N5</accession>
<evidence type="ECO:0000313" key="2">
    <source>
        <dbReference type="EMBL" id="AML53117.1"/>
    </source>
</evidence>
<protein>
    <recommendedName>
        <fullName evidence="4">DUF3300 domain-containing protein</fullName>
    </recommendedName>
</protein>
<dbReference type="STRING" id="1579316.RC74_19305"/>
<sequence length="255" mass="27187">MKHLTLKAAILGSVLFLPTVAVAQTTATETTETTEVAATEEALLTAEELQTLVGPVALYPDTLLIQILVAATFPLDVMKADRLIKDNEGVEPEALKETIDAQGWDESVAVLATAFPDVLADMAEHVDWTDTIGTAMLAQSDDVMAAVQNRREVANASGVLVSGDEQTVEVTKGASGEEAIVIQPTNPEVVYVPQYDSNVVYVQESNNSNDVMTAALIGFGSALILDSIFDNNDPWNNYWGCRNCGGWGGADLSEP</sequence>
<evidence type="ECO:0000313" key="3">
    <source>
        <dbReference type="Proteomes" id="UP000070371"/>
    </source>
</evidence>
<evidence type="ECO:0000256" key="1">
    <source>
        <dbReference type="SAM" id="SignalP"/>
    </source>
</evidence>
<dbReference type="InterPro" id="IPR021728">
    <property type="entry name" value="DUF3300"/>
</dbReference>
<dbReference type="KEGG" id="hat:RC74_19305"/>
<dbReference type="Pfam" id="PF11737">
    <property type="entry name" value="DUF3300"/>
    <property type="match status" value="1"/>
</dbReference>
<name>A0A126V4N5_9RHOB</name>
<dbReference type="PANTHER" id="PTHR40269">
    <property type="entry name" value="OUTER MEMBRANE PROTEIN-RELATED"/>
    <property type="match status" value="1"/>
</dbReference>
<dbReference type="AlphaFoldDB" id="A0A126V4N5"/>
<keyword evidence="1" id="KW-0732">Signal</keyword>
<reference evidence="2 3" key="1">
    <citation type="submission" date="2016-02" db="EMBL/GenBank/DDBJ databases">
        <title>Complete genome sequence of Halocynthiibacter arcticus PAMC 20958t from arctic marine sediment.</title>
        <authorList>
            <person name="Lee Y.M."/>
            <person name="Baek K."/>
            <person name="Lee H.K."/>
            <person name="Shin S.C."/>
        </authorList>
    </citation>
    <scope>NUCLEOTIDE SEQUENCE [LARGE SCALE GENOMIC DNA]</scope>
    <source>
        <strain evidence="2">PAMC 20958</strain>
    </source>
</reference>
<organism evidence="2 3">
    <name type="scientific">Falsihalocynthiibacter arcticus</name>
    <dbReference type="NCBI Taxonomy" id="1579316"/>
    <lineage>
        <taxon>Bacteria</taxon>
        <taxon>Pseudomonadati</taxon>
        <taxon>Pseudomonadota</taxon>
        <taxon>Alphaproteobacteria</taxon>
        <taxon>Rhodobacterales</taxon>
        <taxon>Roseobacteraceae</taxon>
        <taxon>Falsihalocynthiibacter</taxon>
    </lineage>
</organism>
<gene>
    <name evidence="2" type="ORF">RC74_19305</name>
</gene>
<dbReference type="EMBL" id="CP014327">
    <property type="protein sequence ID" value="AML53117.1"/>
    <property type="molecule type" value="Genomic_DNA"/>
</dbReference>
<proteinExistence type="predicted"/>
<dbReference type="OrthoDB" id="197257at2"/>
<feature type="chain" id="PRO_5007443552" description="DUF3300 domain-containing protein" evidence="1">
    <location>
        <begin position="24"/>
        <end position="255"/>
    </location>
</feature>
<dbReference type="Proteomes" id="UP000070371">
    <property type="component" value="Chromosome"/>
</dbReference>
<dbReference type="RefSeq" id="WP_062628370.1">
    <property type="nucleotide sequence ID" value="NZ_CP014327.1"/>
</dbReference>